<feature type="domain" description="Vitellogenin" evidence="1">
    <location>
        <begin position="9"/>
        <end position="105"/>
    </location>
</feature>
<dbReference type="Proteomes" id="UP001221898">
    <property type="component" value="Unassembled WGS sequence"/>
</dbReference>
<keyword evidence="3" id="KW-1185">Reference proteome</keyword>
<comment type="caution">
    <text evidence="2">The sequence shown here is derived from an EMBL/GenBank/DDBJ whole genome shotgun (WGS) entry which is preliminary data.</text>
</comment>
<reference evidence="2" key="1">
    <citation type="journal article" date="2023" name="Science">
        <title>Genome structures resolve the early diversification of teleost fishes.</title>
        <authorList>
            <person name="Parey E."/>
            <person name="Louis A."/>
            <person name="Montfort J."/>
            <person name="Bouchez O."/>
            <person name="Roques C."/>
            <person name="Iampietro C."/>
            <person name="Lluch J."/>
            <person name="Castinel A."/>
            <person name="Donnadieu C."/>
            <person name="Desvignes T."/>
            <person name="Floi Bucao C."/>
            <person name="Jouanno E."/>
            <person name="Wen M."/>
            <person name="Mejri S."/>
            <person name="Dirks R."/>
            <person name="Jansen H."/>
            <person name="Henkel C."/>
            <person name="Chen W.J."/>
            <person name="Zahm M."/>
            <person name="Cabau C."/>
            <person name="Klopp C."/>
            <person name="Thompson A.W."/>
            <person name="Robinson-Rechavi M."/>
            <person name="Braasch I."/>
            <person name="Lecointre G."/>
            <person name="Bobe J."/>
            <person name="Postlethwait J.H."/>
            <person name="Berthelot C."/>
            <person name="Roest Crollius H."/>
            <person name="Guiguen Y."/>
        </authorList>
    </citation>
    <scope>NUCLEOTIDE SEQUENCE</scope>
    <source>
        <strain evidence="2">NC1722</strain>
    </source>
</reference>
<organism evidence="2 3">
    <name type="scientific">Aldrovandia affinis</name>
    <dbReference type="NCBI Taxonomy" id="143900"/>
    <lineage>
        <taxon>Eukaryota</taxon>
        <taxon>Metazoa</taxon>
        <taxon>Chordata</taxon>
        <taxon>Craniata</taxon>
        <taxon>Vertebrata</taxon>
        <taxon>Euteleostomi</taxon>
        <taxon>Actinopterygii</taxon>
        <taxon>Neopterygii</taxon>
        <taxon>Teleostei</taxon>
        <taxon>Notacanthiformes</taxon>
        <taxon>Halosauridae</taxon>
        <taxon>Aldrovandia</taxon>
    </lineage>
</organism>
<dbReference type="InterPro" id="IPR011030">
    <property type="entry name" value="Lipovitellin_superhlx_dom"/>
</dbReference>
<dbReference type="InterPro" id="IPR001747">
    <property type="entry name" value="Vitellogenin_N"/>
</dbReference>
<evidence type="ECO:0000259" key="1">
    <source>
        <dbReference type="Pfam" id="PF01347"/>
    </source>
</evidence>
<sequence>MNTIKDIVLISVTDTVGNVVIGPLQNKGNLMYKFGNELNQIPLLLKKLDDPLAKISELIQQLAQANINEVDSATSADILHLFQLLRVATLDDLEALWKQFSGNAEYR</sequence>
<evidence type="ECO:0000313" key="2">
    <source>
        <dbReference type="EMBL" id="KAJ8408484.1"/>
    </source>
</evidence>
<name>A0AAD7STG5_9TELE</name>
<dbReference type="Pfam" id="PF01347">
    <property type="entry name" value="Vitellogenin_N"/>
    <property type="match status" value="1"/>
</dbReference>
<dbReference type="Gene3D" id="1.25.10.20">
    <property type="entry name" value="Vitellinogen, superhelical"/>
    <property type="match status" value="1"/>
</dbReference>
<dbReference type="GO" id="GO:0005319">
    <property type="term" value="F:lipid transporter activity"/>
    <property type="evidence" value="ECO:0007669"/>
    <property type="project" value="InterPro"/>
</dbReference>
<dbReference type="AlphaFoldDB" id="A0AAD7STG5"/>
<dbReference type="SUPFAM" id="SSF48431">
    <property type="entry name" value="Lipovitellin-phosvitin complex, superhelical domain"/>
    <property type="match status" value="1"/>
</dbReference>
<proteinExistence type="predicted"/>
<accession>A0AAD7STG5</accession>
<gene>
    <name evidence="2" type="ORF">AAFF_G00258980</name>
</gene>
<dbReference type="EMBL" id="JAINUG010000035">
    <property type="protein sequence ID" value="KAJ8408484.1"/>
    <property type="molecule type" value="Genomic_DNA"/>
</dbReference>
<protein>
    <recommendedName>
        <fullName evidence="1">Vitellogenin domain-containing protein</fullName>
    </recommendedName>
</protein>
<evidence type="ECO:0000313" key="3">
    <source>
        <dbReference type="Proteomes" id="UP001221898"/>
    </source>
</evidence>